<dbReference type="GO" id="GO:0016787">
    <property type="term" value="F:hydrolase activity"/>
    <property type="evidence" value="ECO:0007669"/>
    <property type="project" value="UniProtKB-KW"/>
</dbReference>
<dbReference type="Gene3D" id="1.20.120.1080">
    <property type="match status" value="1"/>
</dbReference>
<dbReference type="EMBL" id="JACMRX010000004">
    <property type="protein sequence ID" value="KAF7991006.1"/>
    <property type="molecule type" value="Genomic_DNA"/>
</dbReference>
<dbReference type="InterPro" id="IPR027417">
    <property type="entry name" value="P-loop_NTPase"/>
</dbReference>
<keyword evidence="4" id="KW-0067">ATP-binding</keyword>
<keyword evidence="3" id="KW-0347">Helicase</keyword>
<name>A0A834XUG5_APHGI</name>
<proteinExistence type="predicted"/>
<evidence type="ECO:0000256" key="1">
    <source>
        <dbReference type="ARBA" id="ARBA00022741"/>
    </source>
</evidence>
<dbReference type="InterPro" id="IPR014001">
    <property type="entry name" value="Helicase_ATP-bd"/>
</dbReference>
<dbReference type="PANTHER" id="PTHR18934:SF99">
    <property type="entry name" value="ATP-DEPENDENT RNA HELICASE DHX37-RELATED"/>
    <property type="match status" value="1"/>
</dbReference>
<feature type="domain" description="Helicase ATP-binding" evidence="5">
    <location>
        <begin position="24"/>
        <end position="138"/>
    </location>
</feature>
<dbReference type="GO" id="GO:0005524">
    <property type="term" value="F:ATP binding"/>
    <property type="evidence" value="ECO:0007669"/>
    <property type="project" value="UniProtKB-KW"/>
</dbReference>
<gene>
    <name evidence="6" type="ORF">HCN44_000811</name>
</gene>
<accession>A0A834XUG5</accession>
<sequence>MDLLEEKENKCIIVTGETGFVVAIELAKRVASEIDVELGTIVGYNVRFDRIYDETTKLIFMTTGVFLHEVISDIKNDKYYIIIIDKAHERRINIDMLISLVYYPLKNTDNLKIIIMSATLDAAKFQKIFDKSPLLSIPGFTYPIGIIYDNECPDDEQSANGIHEILEKIAELIVQIHFNNTNGDILVFLPGKEDILNTEKYIEYPVPLRKLLSTLENLIHYGCLEDDQQITELGKISQKFPVKPCLAKILFESYQYNCTDSIFKIVSMLESP</sequence>
<dbReference type="PANTHER" id="PTHR18934">
    <property type="entry name" value="ATP-DEPENDENT RNA HELICASE"/>
    <property type="match status" value="1"/>
</dbReference>
<dbReference type="CDD" id="cd17917">
    <property type="entry name" value="DEXHc_RHA-like"/>
    <property type="match status" value="1"/>
</dbReference>
<evidence type="ECO:0000313" key="6">
    <source>
        <dbReference type="EMBL" id="KAF7991006.1"/>
    </source>
</evidence>
<organism evidence="6 7">
    <name type="scientific">Aphidius gifuensis</name>
    <name type="common">Parasitoid wasp</name>
    <dbReference type="NCBI Taxonomy" id="684658"/>
    <lineage>
        <taxon>Eukaryota</taxon>
        <taxon>Metazoa</taxon>
        <taxon>Ecdysozoa</taxon>
        <taxon>Arthropoda</taxon>
        <taxon>Hexapoda</taxon>
        <taxon>Insecta</taxon>
        <taxon>Pterygota</taxon>
        <taxon>Neoptera</taxon>
        <taxon>Endopterygota</taxon>
        <taxon>Hymenoptera</taxon>
        <taxon>Apocrita</taxon>
        <taxon>Ichneumonoidea</taxon>
        <taxon>Braconidae</taxon>
        <taxon>Aphidiinae</taxon>
        <taxon>Aphidius</taxon>
    </lineage>
</organism>
<dbReference type="GO" id="GO:0003723">
    <property type="term" value="F:RNA binding"/>
    <property type="evidence" value="ECO:0007669"/>
    <property type="project" value="TreeGrafter"/>
</dbReference>
<dbReference type="PROSITE" id="PS51192">
    <property type="entry name" value="HELICASE_ATP_BIND_1"/>
    <property type="match status" value="1"/>
</dbReference>
<dbReference type="Proteomes" id="UP000639338">
    <property type="component" value="Unassembled WGS sequence"/>
</dbReference>
<dbReference type="SUPFAM" id="SSF52540">
    <property type="entry name" value="P-loop containing nucleoside triphosphate hydrolases"/>
    <property type="match status" value="1"/>
</dbReference>
<evidence type="ECO:0000313" key="7">
    <source>
        <dbReference type="Proteomes" id="UP000639338"/>
    </source>
</evidence>
<comment type="caution">
    <text evidence="6">The sequence shown here is derived from an EMBL/GenBank/DDBJ whole genome shotgun (WGS) entry which is preliminary data.</text>
</comment>
<evidence type="ECO:0000256" key="4">
    <source>
        <dbReference type="ARBA" id="ARBA00022840"/>
    </source>
</evidence>
<evidence type="ECO:0000256" key="3">
    <source>
        <dbReference type="ARBA" id="ARBA00022806"/>
    </source>
</evidence>
<dbReference type="OrthoDB" id="10253254at2759"/>
<dbReference type="GO" id="GO:0004386">
    <property type="term" value="F:helicase activity"/>
    <property type="evidence" value="ECO:0007669"/>
    <property type="project" value="UniProtKB-KW"/>
</dbReference>
<keyword evidence="2" id="KW-0378">Hydrolase</keyword>
<dbReference type="AlphaFoldDB" id="A0A834XUG5"/>
<dbReference type="Gene3D" id="3.40.50.300">
    <property type="entry name" value="P-loop containing nucleotide triphosphate hydrolases"/>
    <property type="match status" value="1"/>
</dbReference>
<reference evidence="6 7" key="1">
    <citation type="submission" date="2020-08" db="EMBL/GenBank/DDBJ databases">
        <title>Aphidius gifuensis genome sequencing and assembly.</title>
        <authorList>
            <person name="Du Z."/>
        </authorList>
    </citation>
    <scope>NUCLEOTIDE SEQUENCE [LARGE SCALE GENOMIC DNA]</scope>
    <source>
        <strain evidence="6">YNYX2018</strain>
        <tissue evidence="6">Adults</tissue>
    </source>
</reference>
<protein>
    <recommendedName>
        <fullName evidence="5">Helicase ATP-binding domain-containing protein</fullName>
    </recommendedName>
</protein>
<keyword evidence="7" id="KW-1185">Reference proteome</keyword>
<evidence type="ECO:0000256" key="2">
    <source>
        <dbReference type="ARBA" id="ARBA00022801"/>
    </source>
</evidence>
<keyword evidence="1" id="KW-0547">Nucleotide-binding</keyword>
<evidence type="ECO:0000259" key="5">
    <source>
        <dbReference type="PROSITE" id="PS51192"/>
    </source>
</evidence>